<dbReference type="CDD" id="cd01008">
    <property type="entry name" value="PBP2_NrtA_SsuA_CpmA_like"/>
    <property type="match status" value="1"/>
</dbReference>
<dbReference type="InterPro" id="IPR001638">
    <property type="entry name" value="Solute-binding_3/MltF_N"/>
</dbReference>
<organism evidence="6 7">
    <name type="scientific">Actinomadura rugatobispora</name>
    <dbReference type="NCBI Taxonomy" id="1994"/>
    <lineage>
        <taxon>Bacteria</taxon>
        <taxon>Bacillati</taxon>
        <taxon>Actinomycetota</taxon>
        <taxon>Actinomycetes</taxon>
        <taxon>Streptosporangiales</taxon>
        <taxon>Thermomonosporaceae</taxon>
        <taxon>Actinomadura</taxon>
    </lineage>
</organism>
<gene>
    <name evidence="6" type="ORF">ACFPZN_46200</name>
</gene>
<dbReference type="PANTHER" id="PTHR30024:SF42">
    <property type="entry name" value="ALIPHATIC SULFONATES-BINDING PROTEIN-RELATED"/>
    <property type="match status" value="1"/>
</dbReference>
<name>A0ABW1AET7_9ACTN</name>
<evidence type="ECO:0000256" key="2">
    <source>
        <dbReference type="ARBA" id="ARBA00010742"/>
    </source>
</evidence>
<dbReference type="SMART" id="SM00062">
    <property type="entry name" value="PBPb"/>
    <property type="match status" value="1"/>
</dbReference>
<accession>A0ABW1AET7</accession>
<feature type="domain" description="Solute-binding protein family 3/N-terminal" evidence="5">
    <location>
        <begin position="41"/>
        <end position="259"/>
    </location>
</feature>
<dbReference type="SUPFAM" id="SSF53850">
    <property type="entry name" value="Periplasmic binding protein-like II"/>
    <property type="match status" value="1"/>
</dbReference>
<proteinExistence type="inferred from homology"/>
<dbReference type="RefSeq" id="WP_378289675.1">
    <property type="nucleotide sequence ID" value="NZ_JBHSON010000102.1"/>
</dbReference>
<dbReference type="Pfam" id="PF09084">
    <property type="entry name" value="NMT1"/>
    <property type="match status" value="1"/>
</dbReference>
<evidence type="ECO:0000259" key="5">
    <source>
        <dbReference type="SMART" id="SM00062"/>
    </source>
</evidence>
<keyword evidence="7" id="KW-1185">Reference proteome</keyword>
<reference evidence="7" key="1">
    <citation type="journal article" date="2019" name="Int. J. Syst. Evol. Microbiol.">
        <title>The Global Catalogue of Microorganisms (GCM) 10K type strain sequencing project: providing services to taxonomists for standard genome sequencing and annotation.</title>
        <authorList>
            <consortium name="The Broad Institute Genomics Platform"/>
            <consortium name="The Broad Institute Genome Sequencing Center for Infectious Disease"/>
            <person name="Wu L."/>
            <person name="Ma J."/>
        </authorList>
    </citation>
    <scope>NUCLEOTIDE SEQUENCE [LARGE SCALE GENOMIC DNA]</scope>
    <source>
        <strain evidence="7">KCTC 42087</strain>
    </source>
</reference>
<comment type="caution">
    <text evidence="6">The sequence shown here is derived from an EMBL/GenBank/DDBJ whole genome shotgun (WGS) entry which is preliminary data.</text>
</comment>
<dbReference type="PROSITE" id="PS51318">
    <property type="entry name" value="TAT"/>
    <property type="match status" value="1"/>
</dbReference>
<protein>
    <submittedName>
        <fullName evidence="6">NrtA/SsuA/CpmA family ABC transporter substrate-binding protein</fullName>
    </submittedName>
</protein>
<evidence type="ECO:0000256" key="4">
    <source>
        <dbReference type="ARBA" id="ARBA00022729"/>
    </source>
</evidence>
<dbReference type="Gene3D" id="3.40.190.10">
    <property type="entry name" value="Periplasmic binding protein-like II"/>
    <property type="match status" value="2"/>
</dbReference>
<dbReference type="InterPro" id="IPR006311">
    <property type="entry name" value="TAT_signal"/>
</dbReference>
<dbReference type="NCBIfam" id="TIGR01728">
    <property type="entry name" value="SsuA_fam"/>
    <property type="match status" value="1"/>
</dbReference>
<keyword evidence="4" id="KW-0732">Signal</keyword>
<evidence type="ECO:0000256" key="3">
    <source>
        <dbReference type="ARBA" id="ARBA00022448"/>
    </source>
</evidence>
<dbReference type="InterPro" id="IPR015168">
    <property type="entry name" value="SsuA/THI5"/>
</dbReference>
<evidence type="ECO:0000313" key="7">
    <source>
        <dbReference type="Proteomes" id="UP001596074"/>
    </source>
</evidence>
<dbReference type="Proteomes" id="UP001596074">
    <property type="component" value="Unassembled WGS sequence"/>
</dbReference>
<comment type="similarity">
    <text evidence="2">Belongs to the bacterial solute-binding protein SsuA/TauA family.</text>
</comment>
<evidence type="ECO:0000256" key="1">
    <source>
        <dbReference type="ARBA" id="ARBA00004418"/>
    </source>
</evidence>
<dbReference type="PROSITE" id="PS51257">
    <property type="entry name" value="PROKAR_LIPOPROTEIN"/>
    <property type="match status" value="1"/>
</dbReference>
<dbReference type="PANTHER" id="PTHR30024">
    <property type="entry name" value="ALIPHATIC SULFONATES-BINDING PROTEIN-RELATED"/>
    <property type="match status" value="1"/>
</dbReference>
<keyword evidence="3" id="KW-0813">Transport</keyword>
<comment type="subcellular location">
    <subcellularLocation>
        <location evidence="1">Periplasm</location>
    </subcellularLocation>
</comment>
<evidence type="ECO:0000313" key="6">
    <source>
        <dbReference type="EMBL" id="MFC5753052.1"/>
    </source>
</evidence>
<dbReference type="EMBL" id="JBHSON010000102">
    <property type="protein sequence ID" value="MFC5753052.1"/>
    <property type="molecule type" value="Genomic_DNA"/>
</dbReference>
<sequence>MIEHPRVTRRTVLTATGLGALAALTGCGSADGGTGGGSASTVRLTHGNISVPKIRGVLDRTLRSQGITVKWIGPFPNHAPTLQAVATGTADFSFGGSSTPADQAILSGADLVYVAWATTEPRTTAVLARTGSGIAKVADLAGRTVAVNKAGLGEFLLVAALEKYKVPRDRVKVLYMNPPEAAAAFASGKIDAWSIWEGFREIAEIRHGARAIFVEGDELERQIDFRSFLVRREYAEKHPDTVRAVIKAFQVEQQWQNDHFKEGIELGNDVSKYPPEVVAQIVRHRTRQNLTLMNDEGIRQLQWGADWLTERRILSGKIDIAEHTVKL</sequence>
<dbReference type="InterPro" id="IPR010067">
    <property type="entry name" value="ABC_SsuA_sub-bd"/>
</dbReference>